<evidence type="ECO:0000256" key="5">
    <source>
        <dbReference type="SAM" id="MobiDB-lite"/>
    </source>
</evidence>
<evidence type="ECO:0000256" key="4">
    <source>
        <dbReference type="ARBA" id="ARBA00034252"/>
    </source>
</evidence>
<dbReference type="PANTHER" id="PTHR24096">
    <property type="entry name" value="LONG-CHAIN-FATTY-ACID--COA LIGASE"/>
    <property type="match status" value="1"/>
</dbReference>
<dbReference type="FunFam" id="3.30.300.30:FF:000007">
    <property type="entry name" value="4-coumarate--CoA ligase 2"/>
    <property type="match status" value="1"/>
</dbReference>
<evidence type="ECO:0000256" key="2">
    <source>
        <dbReference type="ARBA" id="ARBA00012959"/>
    </source>
</evidence>
<dbReference type="GO" id="GO:0006744">
    <property type="term" value="P:ubiquinone biosynthetic process"/>
    <property type="evidence" value="ECO:0007669"/>
    <property type="project" value="TreeGrafter"/>
</dbReference>
<evidence type="ECO:0000313" key="10">
    <source>
        <dbReference type="Proteomes" id="UP001443914"/>
    </source>
</evidence>
<dbReference type="Gene3D" id="3.40.50.12780">
    <property type="entry name" value="N-terminal domain of ligase-like"/>
    <property type="match status" value="1"/>
</dbReference>
<dbReference type="Pfam" id="PF00501">
    <property type="entry name" value="AMP-binding"/>
    <property type="match status" value="1"/>
</dbReference>
<evidence type="ECO:0000256" key="1">
    <source>
        <dbReference type="ARBA" id="ARBA00006432"/>
    </source>
</evidence>
<comment type="catalytic activity">
    <reaction evidence="4">
        <text>(E)-4-coumarate + ATP + CoA = (E)-4-coumaroyl-CoA + AMP + diphosphate</text>
        <dbReference type="Rhea" id="RHEA:19641"/>
        <dbReference type="ChEBI" id="CHEBI:12876"/>
        <dbReference type="ChEBI" id="CHEBI:30616"/>
        <dbReference type="ChEBI" id="CHEBI:33019"/>
        <dbReference type="ChEBI" id="CHEBI:57287"/>
        <dbReference type="ChEBI" id="CHEBI:85008"/>
        <dbReference type="ChEBI" id="CHEBI:456215"/>
        <dbReference type="EC" id="6.2.1.12"/>
    </reaction>
    <physiologicalReaction direction="left-to-right" evidence="4">
        <dbReference type="Rhea" id="RHEA:19642"/>
    </physiologicalReaction>
</comment>
<accession>A0AAW1J898</accession>
<name>A0AAW1J898_SAPOF</name>
<comment type="similarity">
    <text evidence="1">Belongs to the ATP-dependent AMP-binding enzyme family.</text>
</comment>
<keyword evidence="6" id="KW-0812">Transmembrane</keyword>
<evidence type="ECO:0000259" key="8">
    <source>
        <dbReference type="Pfam" id="PF13193"/>
    </source>
</evidence>
<dbReference type="InterPro" id="IPR042099">
    <property type="entry name" value="ANL_N_sf"/>
</dbReference>
<dbReference type="InterPro" id="IPR045851">
    <property type="entry name" value="AMP-bd_C_sf"/>
</dbReference>
<feature type="transmembrane region" description="Helical" evidence="6">
    <location>
        <begin position="105"/>
        <end position="130"/>
    </location>
</feature>
<dbReference type="InterPro" id="IPR000873">
    <property type="entry name" value="AMP-dep_synth/lig_dom"/>
</dbReference>
<feature type="domain" description="AMP-dependent synthetase/ligase" evidence="7">
    <location>
        <begin position="68"/>
        <end position="423"/>
    </location>
</feature>
<keyword evidence="6" id="KW-0472">Membrane</keyword>
<feature type="domain" description="AMP-binding enzyme C-terminal" evidence="8">
    <location>
        <begin position="475"/>
        <end position="549"/>
    </location>
</feature>
<evidence type="ECO:0000259" key="7">
    <source>
        <dbReference type="Pfam" id="PF00501"/>
    </source>
</evidence>
<evidence type="ECO:0000313" key="9">
    <source>
        <dbReference type="EMBL" id="KAK9699021.1"/>
    </source>
</evidence>
<feature type="compositionally biased region" description="Low complexity" evidence="5">
    <location>
        <begin position="10"/>
        <end position="19"/>
    </location>
</feature>
<dbReference type="CDD" id="cd05904">
    <property type="entry name" value="4CL"/>
    <property type="match status" value="1"/>
</dbReference>
<keyword evidence="3" id="KW-0436">Ligase</keyword>
<keyword evidence="10" id="KW-1185">Reference proteome</keyword>
<organism evidence="9 10">
    <name type="scientific">Saponaria officinalis</name>
    <name type="common">Common soapwort</name>
    <name type="synonym">Lychnis saponaria</name>
    <dbReference type="NCBI Taxonomy" id="3572"/>
    <lineage>
        <taxon>Eukaryota</taxon>
        <taxon>Viridiplantae</taxon>
        <taxon>Streptophyta</taxon>
        <taxon>Embryophyta</taxon>
        <taxon>Tracheophyta</taxon>
        <taxon>Spermatophyta</taxon>
        <taxon>Magnoliopsida</taxon>
        <taxon>eudicotyledons</taxon>
        <taxon>Gunneridae</taxon>
        <taxon>Pentapetalae</taxon>
        <taxon>Caryophyllales</taxon>
        <taxon>Caryophyllaceae</taxon>
        <taxon>Caryophylleae</taxon>
        <taxon>Saponaria</taxon>
    </lineage>
</organism>
<sequence>MFSDNKMSETTLTITTPKTQKNPHSNFPWYSFETGIYSSKYPKINLPQNPFLDVVTHIFSYPNNNATSALIDYSSGYSIPYSQLFSLVKSMSYRLDELGFSQGDVALILLPNCLYFPIILMGVLYLGGIVSPMNPLSSFSELKHQTLGSRASFAFSHVENAPKLRALGLNVIEVPEIMNQNCDFYKLLYTNVGKSCRRPMINQDDIATIMYSSGTTGASKGVLLTHKNFISMVELFVRFEVSQYNEPSSENVYLDVLPMFHIYGLSLFGLGLLSLGISVVVMSKFDINEVVRAICRYQVTHFPVVPPIMAALSVKARSLSDKSVLSSLKQVSCGAASLSTKVISDFLHAFPGVDFIQGYGMTESTAVGTRGFNMENSHKYTSVGLLAPNMEAKVVNGNTGSCLPPGKAGELLLRGPGVMKGYLNNSEATRLTIEDDGWLHTGDIAYFDHDGYLYILDRLKEIIKYKGFQIAPVDLEAVLKSHPEILDVAVTGAADEEAGEIPVAFVVKKTGSTLSQDEVIKYVAQEVAPYKKVREVRFVTSIPKSAAGKVLRRQLRTLPTSKL</sequence>
<feature type="region of interest" description="Disordered" evidence="5">
    <location>
        <begin position="1"/>
        <end position="20"/>
    </location>
</feature>
<reference evidence="9" key="1">
    <citation type="submission" date="2024-03" db="EMBL/GenBank/DDBJ databases">
        <title>WGS assembly of Saponaria officinalis var. Norfolk2.</title>
        <authorList>
            <person name="Jenkins J."/>
            <person name="Shu S."/>
            <person name="Grimwood J."/>
            <person name="Barry K."/>
            <person name="Goodstein D."/>
            <person name="Schmutz J."/>
            <person name="Leebens-Mack J."/>
            <person name="Osbourn A."/>
        </authorList>
    </citation>
    <scope>NUCLEOTIDE SEQUENCE [LARGE SCALE GENOMIC DNA]</scope>
    <source>
        <strain evidence="9">JIC</strain>
    </source>
</reference>
<feature type="transmembrane region" description="Helical" evidence="6">
    <location>
        <begin position="260"/>
        <end position="282"/>
    </location>
</feature>
<keyword evidence="6" id="KW-1133">Transmembrane helix</keyword>
<dbReference type="InterPro" id="IPR020845">
    <property type="entry name" value="AMP-binding_CS"/>
</dbReference>
<proteinExistence type="inferred from homology"/>
<dbReference type="Gene3D" id="3.30.300.30">
    <property type="match status" value="1"/>
</dbReference>
<dbReference type="EMBL" id="JBDFQZ010000008">
    <property type="protein sequence ID" value="KAK9699021.1"/>
    <property type="molecule type" value="Genomic_DNA"/>
</dbReference>
<dbReference type="EC" id="6.2.1.12" evidence="2"/>
<gene>
    <name evidence="9" type="ORF">RND81_08G147700</name>
</gene>
<dbReference type="InterPro" id="IPR025110">
    <property type="entry name" value="AMP-bd_C"/>
</dbReference>
<dbReference type="AlphaFoldDB" id="A0AAW1J898"/>
<dbReference type="Proteomes" id="UP001443914">
    <property type="component" value="Unassembled WGS sequence"/>
</dbReference>
<dbReference type="GO" id="GO:0005777">
    <property type="term" value="C:peroxisome"/>
    <property type="evidence" value="ECO:0007669"/>
    <property type="project" value="TreeGrafter"/>
</dbReference>
<dbReference type="GO" id="GO:0016207">
    <property type="term" value="F:4-coumarate-CoA ligase activity"/>
    <property type="evidence" value="ECO:0007669"/>
    <property type="project" value="UniProtKB-EC"/>
</dbReference>
<dbReference type="SUPFAM" id="SSF56801">
    <property type="entry name" value="Acetyl-CoA synthetase-like"/>
    <property type="match status" value="1"/>
</dbReference>
<dbReference type="PANTHER" id="PTHR24096:SF149">
    <property type="entry name" value="AMP-BINDING DOMAIN-CONTAINING PROTEIN-RELATED"/>
    <property type="match status" value="1"/>
</dbReference>
<dbReference type="PROSITE" id="PS00455">
    <property type="entry name" value="AMP_BINDING"/>
    <property type="match status" value="1"/>
</dbReference>
<dbReference type="Pfam" id="PF13193">
    <property type="entry name" value="AMP-binding_C"/>
    <property type="match status" value="1"/>
</dbReference>
<comment type="caution">
    <text evidence="9">The sequence shown here is derived from an EMBL/GenBank/DDBJ whole genome shotgun (WGS) entry which is preliminary data.</text>
</comment>
<evidence type="ECO:0000256" key="3">
    <source>
        <dbReference type="ARBA" id="ARBA00022598"/>
    </source>
</evidence>
<protein>
    <recommendedName>
        <fullName evidence="2">4-coumarate--CoA ligase</fullName>
        <ecNumber evidence="2">6.2.1.12</ecNumber>
    </recommendedName>
</protein>
<evidence type="ECO:0000256" key="6">
    <source>
        <dbReference type="SAM" id="Phobius"/>
    </source>
</evidence>